<organism evidence="1 2">
    <name type="scientific">Mucuna pruriens</name>
    <name type="common">Velvet bean</name>
    <name type="synonym">Dolichos pruriens</name>
    <dbReference type="NCBI Taxonomy" id="157652"/>
    <lineage>
        <taxon>Eukaryota</taxon>
        <taxon>Viridiplantae</taxon>
        <taxon>Streptophyta</taxon>
        <taxon>Embryophyta</taxon>
        <taxon>Tracheophyta</taxon>
        <taxon>Spermatophyta</taxon>
        <taxon>Magnoliopsida</taxon>
        <taxon>eudicotyledons</taxon>
        <taxon>Gunneridae</taxon>
        <taxon>Pentapetalae</taxon>
        <taxon>rosids</taxon>
        <taxon>fabids</taxon>
        <taxon>Fabales</taxon>
        <taxon>Fabaceae</taxon>
        <taxon>Papilionoideae</taxon>
        <taxon>50 kb inversion clade</taxon>
        <taxon>NPAAA clade</taxon>
        <taxon>indigoferoid/millettioid clade</taxon>
        <taxon>Phaseoleae</taxon>
        <taxon>Mucuna</taxon>
    </lineage>
</organism>
<reference evidence="1" key="1">
    <citation type="submission" date="2018-05" db="EMBL/GenBank/DDBJ databases">
        <title>Draft genome of Mucuna pruriens seed.</title>
        <authorList>
            <person name="Nnadi N.E."/>
            <person name="Vos R."/>
            <person name="Hasami M.H."/>
            <person name="Devisetty U.K."/>
            <person name="Aguiy J.C."/>
        </authorList>
    </citation>
    <scope>NUCLEOTIDE SEQUENCE [LARGE SCALE GENOMIC DNA]</scope>
    <source>
        <strain evidence="1">JCA_2017</strain>
    </source>
</reference>
<proteinExistence type="predicted"/>
<dbReference type="InterPro" id="IPR043128">
    <property type="entry name" value="Rev_trsase/Diguanyl_cyclase"/>
</dbReference>
<dbReference type="SUPFAM" id="SSF56672">
    <property type="entry name" value="DNA/RNA polymerases"/>
    <property type="match status" value="1"/>
</dbReference>
<dbReference type="OrthoDB" id="1432876at2759"/>
<feature type="non-terminal residue" evidence="1">
    <location>
        <position position="1"/>
    </location>
</feature>
<evidence type="ECO:0000313" key="2">
    <source>
        <dbReference type="Proteomes" id="UP000257109"/>
    </source>
</evidence>
<dbReference type="InterPro" id="IPR043502">
    <property type="entry name" value="DNA/RNA_pol_sf"/>
</dbReference>
<dbReference type="PANTHER" id="PTHR24559:SF444">
    <property type="entry name" value="REVERSE TRANSCRIPTASE DOMAIN-CONTAINING PROTEIN"/>
    <property type="match status" value="1"/>
</dbReference>
<dbReference type="Gene3D" id="3.30.70.270">
    <property type="match status" value="1"/>
</dbReference>
<dbReference type="InterPro" id="IPR053134">
    <property type="entry name" value="RNA-dir_DNA_polymerase"/>
</dbReference>
<evidence type="ECO:0008006" key="3">
    <source>
        <dbReference type="Google" id="ProtNLM"/>
    </source>
</evidence>
<dbReference type="PANTHER" id="PTHR24559">
    <property type="entry name" value="TRANSPOSON TY3-I GAG-POL POLYPROTEIN"/>
    <property type="match status" value="1"/>
</dbReference>
<gene>
    <name evidence="1" type="ORF">CR513_19472</name>
</gene>
<dbReference type="Proteomes" id="UP000257109">
    <property type="component" value="Unassembled WGS sequence"/>
</dbReference>
<name>A0A371H4K9_MUCPR</name>
<protein>
    <recommendedName>
        <fullName evidence="3">Retrovirus-related Pol polyprotein from transposon 17.6</fullName>
    </recommendedName>
</protein>
<keyword evidence="2" id="KW-1185">Reference proteome</keyword>
<dbReference type="EMBL" id="QJKJ01003581">
    <property type="protein sequence ID" value="RDX97720.1"/>
    <property type="molecule type" value="Genomic_DNA"/>
</dbReference>
<sequence length="380" mass="43858">MVRIFSDLLEDCMEVFMDDFTVYAKSFEACLDNLSQVLCRCIDSNLVLNFGKCHFMVIEGIVLRHHVLARGIEVNKEKVDIISSLFLLAIYQEFQQDCPTSIQATIEGHRICIRLALCGCFPRVEEETHVCAYPPSTELGVSVRAYVRRVQLCARSRPRTKSQQATSCHWLCILDHGSGPNRICLAPSYSFSNHVALKFLLKKPNAKLRLVRWMLLLQEFNVEIKDKKGAENAIADNLNRLEREVDPLPIRDEFLDEQILQLTHATPWYVDIYNFLVTSTYPKGTYKVYKDKLGNKAKNYIWDNLYLWRICNGQIIRRCIPKFEIQSVLYFYYSTVGVDHYGSGRIAKESSIVGYTGQTFSETHMHSSQPANNSRKQEWL</sequence>
<accession>A0A371H4K9</accession>
<dbReference type="AlphaFoldDB" id="A0A371H4K9"/>
<evidence type="ECO:0000313" key="1">
    <source>
        <dbReference type="EMBL" id="RDX97720.1"/>
    </source>
</evidence>
<comment type="caution">
    <text evidence="1">The sequence shown here is derived from an EMBL/GenBank/DDBJ whole genome shotgun (WGS) entry which is preliminary data.</text>
</comment>